<dbReference type="InterPro" id="IPR029058">
    <property type="entry name" value="AB_hydrolase_fold"/>
</dbReference>
<evidence type="ECO:0000313" key="2">
    <source>
        <dbReference type="Proteomes" id="UP000776164"/>
    </source>
</evidence>
<dbReference type="Proteomes" id="UP000776164">
    <property type="component" value="Unassembled WGS sequence"/>
</dbReference>
<organism evidence="1 2">
    <name type="scientific">Subtercola frigoramans</name>
    <dbReference type="NCBI Taxonomy" id="120298"/>
    <lineage>
        <taxon>Bacteria</taxon>
        <taxon>Bacillati</taxon>
        <taxon>Actinomycetota</taxon>
        <taxon>Actinomycetes</taxon>
        <taxon>Micrococcales</taxon>
        <taxon>Microbacteriaceae</taxon>
        <taxon>Subtercola</taxon>
    </lineage>
</organism>
<name>A0ABS2L5Y0_9MICO</name>
<dbReference type="SUPFAM" id="SSF53474">
    <property type="entry name" value="alpha/beta-Hydrolases"/>
    <property type="match status" value="1"/>
</dbReference>
<dbReference type="EMBL" id="JAFBBU010000001">
    <property type="protein sequence ID" value="MBM7471886.1"/>
    <property type="molecule type" value="Genomic_DNA"/>
</dbReference>
<evidence type="ECO:0000313" key="1">
    <source>
        <dbReference type="EMBL" id="MBM7471886.1"/>
    </source>
</evidence>
<comment type="caution">
    <text evidence="1">The sequence shown here is derived from an EMBL/GenBank/DDBJ whole genome shotgun (WGS) entry which is preliminary data.</text>
</comment>
<accession>A0ABS2L5Y0</accession>
<gene>
    <name evidence="1" type="ORF">JOE66_001520</name>
</gene>
<dbReference type="RefSeq" id="WP_205108191.1">
    <property type="nucleotide sequence ID" value="NZ_BAAAHT010000013.1"/>
</dbReference>
<keyword evidence="2" id="KW-1185">Reference proteome</keyword>
<sequence length="166" mass="18608">MFDETAARLAARTRLSIEKVVLVSPPIYVSPEELSDKLDRDVMDFYLRAYKYVRENKVFTLRHAAILERFLSIPKAMDINDRTWTPFVKSLKNSIESQTTISDLASITVPIDVIYGSLDEFHSDGVLKIVSRQSGVRTHRILGSDHLIGRLLATATASAIDGTLVD</sequence>
<dbReference type="Gene3D" id="3.40.50.1820">
    <property type="entry name" value="alpha/beta hydrolase"/>
    <property type="match status" value="1"/>
</dbReference>
<proteinExistence type="predicted"/>
<protein>
    <submittedName>
        <fullName evidence="1">Pimeloyl-ACP methyl ester carboxylesterase</fullName>
    </submittedName>
</protein>
<reference evidence="1 2" key="1">
    <citation type="submission" date="2021-01" db="EMBL/GenBank/DDBJ databases">
        <title>Sequencing the genomes of 1000 actinobacteria strains.</title>
        <authorList>
            <person name="Klenk H.-P."/>
        </authorList>
    </citation>
    <scope>NUCLEOTIDE SEQUENCE [LARGE SCALE GENOMIC DNA]</scope>
    <source>
        <strain evidence="1 2">DSM 13057</strain>
    </source>
</reference>